<evidence type="ECO:0000256" key="2">
    <source>
        <dbReference type="SAM" id="Phobius"/>
    </source>
</evidence>
<dbReference type="RefSeq" id="WP_120180850.1">
    <property type="nucleotide sequence ID" value="NZ_CBINCU010000004.1"/>
</dbReference>
<sequence length="65" mass="7554">MENKEEEFRKSPEGIEHDYNENQQNPAPAEEAVTEKNDQSAGKTIHWIIPVCLVILFIVYLIVRK</sequence>
<feature type="region of interest" description="Disordered" evidence="1">
    <location>
        <begin position="1"/>
        <end position="37"/>
    </location>
</feature>
<dbReference type="Proteomes" id="UP000283433">
    <property type="component" value="Unassembled WGS sequence"/>
</dbReference>
<keyword evidence="2" id="KW-1133">Transmembrane helix</keyword>
<evidence type="ECO:0000313" key="4">
    <source>
        <dbReference type="Proteomes" id="UP000283433"/>
    </source>
</evidence>
<name>A0A419S9J3_9SPHI</name>
<dbReference type="OrthoDB" id="770939at2"/>
<feature type="transmembrane region" description="Helical" evidence="2">
    <location>
        <begin position="45"/>
        <end position="63"/>
    </location>
</feature>
<comment type="caution">
    <text evidence="3">The sequence shown here is derived from an EMBL/GenBank/DDBJ whole genome shotgun (WGS) entry which is preliminary data.</text>
</comment>
<reference evidence="3 4" key="1">
    <citation type="submission" date="2016-07" db="EMBL/GenBank/DDBJ databases">
        <title>Genome of Pelobium manganitolerans.</title>
        <authorList>
            <person name="Wu S."/>
            <person name="Wang G."/>
        </authorList>
    </citation>
    <scope>NUCLEOTIDE SEQUENCE [LARGE SCALE GENOMIC DNA]</scope>
    <source>
        <strain evidence="3 4">YS-25</strain>
    </source>
</reference>
<proteinExistence type="predicted"/>
<keyword evidence="4" id="KW-1185">Reference proteome</keyword>
<protein>
    <submittedName>
        <fullName evidence="3">Uncharacterized protein</fullName>
    </submittedName>
</protein>
<keyword evidence="2" id="KW-0812">Transmembrane</keyword>
<gene>
    <name evidence="3" type="ORF">BCY91_15160</name>
</gene>
<keyword evidence="2" id="KW-0472">Membrane</keyword>
<evidence type="ECO:0000256" key="1">
    <source>
        <dbReference type="SAM" id="MobiDB-lite"/>
    </source>
</evidence>
<accession>A0A419S9J3</accession>
<organism evidence="3 4">
    <name type="scientific">Pelobium manganitolerans</name>
    <dbReference type="NCBI Taxonomy" id="1842495"/>
    <lineage>
        <taxon>Bacteria</taxon>
        <taxon>Pseudomonadati</taxon>
        <taxon>Bacteroidota</taxon>
        <taxon>Sphingobacteriia</taxon>
        <taxon>Sphingobacteriales</taxon>
        <taxon>Sphingobacteriaceae</taxon>
        <taxon>Pelobium</taxon>
    </lineage>
</organism>
<dbReference type="EMBL" id="MBTA01000004">
    <property type="protein sequence ID" value="RKD18671.1"/>
    <property type="molecule type" value="Genomic_DNA"/>
</dbReference>
<feature type="compositionally biased region" description="Basic and acidic residues" evidence="1">
    <location>
        <begin position="1"/>
        <end position="20"/>
    </location>
</feature>
<dbReference type="AlphaFoldDB" id="A0A419S9J3"/>
<evidence type="ECO:0000313" key="3">
    <source>
        <dbReference type="EMBL" id="RKD18671.1"/>
    </source>
</evidence>